<protein>
    <submittedName>
        <fullName evidence="1">Uncharacterized protein</fullName>
    </submittedName>
</protein>
<keyword evidence="2" id="KW-1185">Reference proteome</keyword>
<gene>
    <name evidence="1" type="ORF">ANE_LOCUS8009</name>
</gene>
<dbReference type="Proteomes" id="UP000489600">
    <property type="component" value="Unassembled WGS sequence"/>
</dbReference>
<proteinExistence type="predicted"/>
<evidence type="ECO:0000313" key="2">
    <source>
        <dbReference type="Proteomes" id="UP000489600"/>
    </source>
</evidence>
<accession>A0A565B8V0</accession>
<comment type="caution">
    <text evidence="1">The sequence shown here is derived from an EMBL/GenBank/DDBJ whole genome shotgun (WGS) entry which is preliminary data.</text>
</comment>
<dbReference type="EMBL" id="CABITT030000003">
    <property type="protein sequence ID" value="VVA97564.1"/>
    <property type="molecule type" value="Genomic_DNA"/>
</dbReference>
<reference evidence="1" key="1">
    <citation type="submission" date="2019-07" db="EMBL/GenBank/DDBJ databases">
        <authorList>
            <person name="Dittberner H."/>
        </authorList>
    </citation>
    <scope>NUCLEOTIDE SEQUENCE [LARGE SCALE GENOMIC DNA]</scope>
</reference>
<organism evidence="1 2">
    <name type="scientific">Arabis nemorensis</name>
    <dbReference type="NCBI Taxonomy" id="586526"/>
    <lineage>
        <taxon>Eukaryota</taxon>
        <taxon>Viridiplantae</taxon>
        <taxon>Streptophyta</taxon>
        <taxon>Embryophyta</taxon>
        <taxon>Tracheophyta</taxon>
        <taxon>Spermatophyta</taxon>
        <taxon>Magnoliopsida</taxon>
        <taxon>eudicotyledons</taxon>
        <taxon>Gunneridae</taxon>
        <taxon>Pentapetalae</taxon>
        <taxon>rosids</taxon>
        <taxon>malvids</taxon>
        <taxon>Brassicales</taxon>
        <taxon>Brassicaceae</taxon>
        <taxon>Arabideae</taxon>
        <taxon>Arabis</taxon>
    </lineage>
</organism>
<dbReference type="AlphaFoldDB" id="A0A565B8V0"/>
<name>A0A565B8V0_9BRAS</name>
<evidence type="ECO:0000313" key="1">
    <source>
        <dbReference type="EMBL" id="VVA97564.1"/>
    </source>
</evidence>
<sequence>MAKDALARRRSKPNTDDLLLVAVLSFHDFRFSQRSKCCLPPITVYPNTFCSKIHGESVTVTLFAQIVALFGTLTHCVGNCRTRLLHPSEHSFIGVQSGWFLIGLAL</sequence>